<dbReference type="AlphaFoldDB" id="A0A3N5B2J2"/>
<dbReference type="EMBL" id="RKRG01000002">
    <property type="protein sequence ID" value="RPF51493.1"/>
    <property type="molecule type" value="Genomic_DNA"/>
</dbReference>
<keyword evidence="2" id="KW-1185">Reference proteome</keyword>
<comment type="caution">
    <text evidence="1">The sequence shown here is derived from an EMBL/GenBank/DDBJ whole genome shotgun (WGS) entry which is preliminary data.</text>
</comment>
<sequence length="34" mass="3983">MLEQEVNGKTHVLVPKDIWDDIMAMFNEHLNKGE</sequence>
<evidence type="ECO:0000313" key="2">
    <source>
        <dbReference type="Proteomes" id="UP000271783"/>
    </source>
</evidence>
<proteinExistence type="predicted"/>
<name>A0A3N5B2J2_9EURY</name>
<reference evidence="1 2" key="1">
    <citation type="submission" date="2018-11" db="EMBL/GenBank/DDBJ databases">
        <title>Genomic Encyclopedia of Type Strains, Phase IV (KMG-IV): sequencing the most valuable type-strain genomes for metagenomic binning, comparative biology and taxonomic classification.</title>
        <authorList>
            <person name="Goeker M."/>
        </authorList>
    </citation>
    <scope>NUCLEOTIDE SEQUENCE [LARGE SCALE GENOMIC DNA]</scope>
    <source>
        <strain evidence="1 2">DSM 11977</strain>
    </source>
</reference>
<organism evidence="1 2">
    <name type="scientific">Methanobrevibacter gottschalkii DSM 11977</name>
    <dbReference type="NCBI Taxonomy" id="1122229"/>
    <lineage>
        <taxon>Archaea</taxon>
        <taxon>Methanobacteriati</taxon>
        <taxon>Methanobacteriota</taxon>
        <taxon>Methanomada group</taxon>
        <taxon>Methanobacteria</taxon>
        <taxon>Methanobacteriales</taxon>
        <taxon>Methanobacteriaceae</taxon>
        <taxon>Methanobrevibacter</taxon>
    </lineage>
</organism>
<gene>
    <name evidence="1" type="ORF">EDC42_0820</name>
</gene>
<evidence type="ECO:0000313" key="1">
    <source>
        <dbReference type="EMBL" id="RPF51493.1"/>
    </source>
</evidence>
<dbReference type="Proteomes" id="UP000271783">
    <property type="component" value="Unassembled WGS sequence"/>
</dbReference>
<accession>A0A3N5B2J2</accession>
<protein>
    <submittedName>
        <fullName evidence="1">Uncharacterized protein</fullName>
    </submittedName>
</protein>